<dbReference type="EMBL" id="VUNI01000002">
    <property type="protein sequence ID" value="MST73827.1"/>
    <property type="molecule type" value="Genomic_DNA"/>
</dbReference>
<reference evidence="1 2" key="1">
    <citation type="submission" date="2019-08" db="EMBL/GenBank/DDBJ databases">
        <title>In-depth cultivation of the pig gut microbiome towards novel bacterial diversity and tailored functional studies.</title>
        <authorList>
            <person name="Wylensek D."/>
            <person name="Hitch T.C.A."/>
            <person name="Clavel T."/>
        </authorList>
    </citation>
    <scope>NUCLEOTIDE SEQUENCE [LARGE SCALE GENOMIC DNA]</scope>
    <source>
        <strain evidence="1 2">MUC/MUC-530-WT-4D</strain>
    </source>
</reference>
<dbReference type="AlphaFoldDB" id="A0A6L5YNR9"/>
<dbReference type="RefSeq" id="WP_154428357.1">
    <property type="nucleotide sequence ID" value="NZ_VUNI01000002.1"/>
</dbReference>
<name>A0A6L5YNR9_9FIRM</name>
<keyword evidence="2" id="KW-1185">Reference proteome</keyword>
<organism evidence="1 2">
    <name type="scientific">Roseburia porci</name>
    <dbReference type="NCBI Taxonomy" id="2605790"/>
    <lineage>
        <taxon>Bacteria</taxon>
        <taxon>Bacillati</taxon>
        <taxon>Bacillota</taxon>
        <taxon>Clostridia</taxon>
        <taxon>Lachnospirales</taxon>
        <taxon>Lachnospiraceae</taxon>
        <taxon>Roseburia</taxon>
    </lineage>
</organism>
<dbReference type="InterPro" id="IPR012347">
    <property type="entry name" value="Ferritin-like"/>
</dbReference>
<protein>
    <recommendedName>
        <fullName evidence="3">DUF2383 domain-containing protein</fullName>
    </recommendedName>
</protein>
<dbReference type="Gene3D" id="1.20.1260.10">
    <property type="match status" value="1"/>
</dbReference>
<evidence type="ECO:0000313" key="2">
    <source>
        <dbReference type="Proteomes" id="UP000474024"/>
    </source>
</evidence>
<gene>
    <name evidence="1" type="ORF">FYJ75_02105</name>
</gene>
<comment type="caution">
    <text evidence="1">The sequence shown here is derived from an EMBL/GenBank/DDBJ whole genome shotgun (WGS) entry which is preliminary data.</text>
</comment>
<sequence>MCHKTKKAMNTDTVELLRECEAGSKMATNSMEQMMSYIGNEDLKKLLEGKNNEHIKLGEECHHILCEVGVEDKDPDPMASFWAKAQTGVKMTLNGDTHQAAKLLMDGCSMGIQSISEYMNKYTGADHRALAIAEKLRNIEKDMLEELEAYV</sequence>
<dbReference type="Proteomes" id="UP000474024">
    <property type="component" value="Unassembled WGS sequence"/>
</dbReference>
<accession>A0A6L5YNR9</accession>
<evidence type="ECO:0008006" key="3">
    <source>
        <dbReference type="Google" id="ProtNLM"/>
    </source>
</evidence>
<proteinExistence type="predicted"/>
<evidence type="ECO:0000313" key="1">
    <source>
        <dbReference type="EMBL" id="MST73827.1"/>
    </source>
</evidence>